<dbReference type="InterPro" id="IPR016181">
    <property type="entry name" value="Acyl_CoA_acyltransferase"/>
</dbReference>
<sequence>MPGKEEKKAKDSSDTETTRKLLENLSKMLASQKPDRHTPKAMDEHKFWKTQPVLPFNESVNEDGVIEVKTVDKVPKEPQQLPGDFEWCVLDVEKDSELEELYDLLYHNYIEDDDEQFRFQYSVPFLKWALKPPGWKKEWSVGVRAKTSNKLVAFISATPVTLAVRGTKIEAVEINFLCVHKKLRSKRLAPVMIKEITRQVNLKNIWQALYTGGTLLPTPFATCRYFHRTINWPKLYEVGFSYLPPGSTEEEQIERYKLDEEPSLEGFRKMTEKDFSQVQKLLEAYLSRFDALQVFSPEEFKHWFVSPVVHAYVVEIEGRIVDFVSYYGIDSTVLGNEKYPSLKVAYSYYYATAAPFEARQERLEKVFEATLIVAKQQGYDVFNALTLLDNPLFLDSLKFGAGDGLLYYYLFNYKTKPISGGIDRSGQVNGPGGVGVVML</sequence>
<evidence type="ECO:0000256" key="9">
    <source>
        <dbReference type="SAM" id="MobiDB-lite"/>
    </source>
</evidence>
<dbReference type="EC" id="2.3.1.97" evidence="3 7"/>
<protein>
    <recommendedName>
        <fullName evidence="4 7">Glycylpeptide N-tetradecanoyltransferase</fullName>
        <ecNumber evidence="3 7">2.3.1.97</ecNumber>
    </recommendedName>
</protein>
<keyword evidence="5 7" id="KW-0808">Transferase</keyword>
<dbReference type="OrthoDB" id="60315at2759"/>
<gene>
    <name evidence="11" type="ORF">B9G98_00118</name>
</gene>
<reference evidence="11 12" key="1">
    <citation type="submission" date="2017-04" db="EMBL/GenBank/DDBJ databases">
        <title>Genome sequencing of [Candida] sorbophila.</title>
        <authorList>
            <person name="Ahn J.O."/>
        </authorList>
    </citation>
    <scope>NUCLEOTIDE SEQUENCE [LARGE SCALE GENOMIC DNA]</scope>
    <source>
        <strain evidence="11 12">DS02</strain>
    </source>
</reference>
<dbReference type="Pfam" id="PF02799">
    <property type="entry name" value="NMT_C"/>
    <property type="match status" value="1"/>
</dbReference>
<comment type="function">
    <text evidence="7">Adds a myristoyl group to the N-terminal glycine residue of certain cellular proteins.</text>
</comment>
<dbReference type="SUPFAM" id="SSF55729">
    <property type="entry name" value="Acyl-CoA N-acyltransferases (Nat)"/>
    <property type="match status" value="2"/>
</dbReference>
<dbReference type="GeneID" id="36513867"/>
<dbReference type="GO" id="GO:0004379">
    <property type="term" value="F:glycylpeptide N-tetradecanoyltransferase activity"/>
    <property type="evidence" value="ECO:0007669"/>
    <property type="project" value="UniProtKB-EC"/>
</dbReference>
<dbReference type="PROSITE" id="PS00976">
    <property type="entry name" value="NMT_2"/>
    <property type="match status" value="1"/>
</dbReference>
<evidence type="ECO:0000256" key="1">
    <source>
        <dbReference type="ARBA" id="ARBA00009469"/>
    </source>
</evidence>
<dbReference type="InterPro" id="IPR000182">
    <property type="entry name" value="GNAT_dom"/>
</dbReference>
<dbReference type="InterPro" id="IPR000903">
    <property type="entry name" value="NMT"/>
</dbReference>
<name>A0A2T0FBX0_9ASCO</name>
<dbReference type="PIRSF" id="PIRSF015892">
    <property type="entry name" value="N-myristl_transf"/>
    <property type="match status" value="1"/>
</dbReference>
<dbReference type="InterPro" id="IPR022677">
    <property type="entry name" value="NMT_C"/>
</dbReference>
<accession>A0A2T0FBX0</accession>
<evidence type="ECO:0000259" key="10">
    <source>
        <dbReference type="PROSITE" id="PS51186"/>
    </source>
</evidence>
<comment type="catalytic activity">
    <reaction evidence="7">
        <text>N-terminal glycyl-[protein] + tetradecanoyl-CoA = N-tetradecanoylglycyl-[protein] + CoA + H(+)</text>
        <dbReference type="Rhea" id="RHEA:15521"/>
        <dbReference type="Rhea" id="RHEA-COMP:12666"/>
        <dbReference type="Rhea" id="RHEA-COMP:12667"/>
        <dbReference type="ChEBI" id="CHEBI:15378"/>
        <dbReference type="ChEBI" id="CHEBI:57287"/>
        <dbReference type="ChEBI" id="CHEBI:57385"/>
        <dbReference type="ChEBI" id="CHEBI:64723"/>
        <dbReference type="ChEBI" id="CHEBI:133050"/>
        <dbReference type="EC" id="2.3.1.97"/>
    </reaction>
</comment>
<evidence type="ECO:0000256" key="5">
    <source>
        <dbReference type="ARBA" id="ARBA00022679"/>
    </source>
</evidence>
<dbReference type="Pfam" id="PF01233">
    <property type="entry name" value="NMT"/>
    <property type="match status" value="1"/>
</dbReference>
<evidence type="ECO:0000313" key="11">
    <source>
        <dbReference type="EMBL" id="PRT52498.1"/>
    </source>
</evidence>
<dbReference type="AlphaFoldDB" id="A0A2T0FBX0"/>
<dbReference type="EMBL" id="NDIQ01000001">
    <property type="protein sequence ID" value="PRT52498.1"/>
    <property type="molecule type" value="Genomic_DNA"/>
</dbReference>
<feature type="domain" description="N-acetyltransferase" evidence="10">
    <location>
        <begin position="265"/>
        <end position="419"/>
    </location>
</feature>
<dbReference type="Gene3D" id="3.40.630.30">
    <property type="match status" value="2"/>
</dbReference>
<dbReference type="PROSITE" id="PS00975">
    <property type="entry name" value="NMT_1"/>
    <property type="match status" value="1"/>
</dbReference>
<comment type="subunit">
    <text evidence="2">Monomer.</text>
</comment>
<dbReference type="InterPro" id="IPR022678">
    <property type="entry name" value="NMT_CS"/>
</dbReference>
<dbReference type="GO" id="GO:0005737">
    <property type="term" value="C:cytoplasm"/>
    <property type="evidence" value="ECO:0007669"/>
    <property type="project" value="TreeGrafter"/>
</dbReference>
<feature type="region of interest" description="Disordered" evidence="9">
    <location>
        <begin position="1"/>
        <end position="20"/>
    </location>
</feature>
<keyword evidence="12" id="KW-1185">Reference proteome</keyword>
<evidence type="ECO:0000256" key="6">
    <source>
        <dbReference type="ARBA" id="ARBA00023315"/>
    </source>
</evidence>
<evidence type="ECO:0000256" key="8">
    <source>
        <dbReference type="RuleBase" id="RU004178"/>
    </source>
</evidence>
<evidence type="ECO:0000256" key="7">
    <source>
        <dbReference type="RuleBase" id="RU000586"/>
    </source>
</evidence>
<evidence type="ECO:0000256" key="4">
    <source>
        <dbReference type="ARBA" id="ARBA00022240"/>
    </source>
</evidence>
<evidence type="ECO:0000313" key="12">
    <source>
        <dbReference type="Proteomes" id="UP000238350"/>
    </source>
</evidence>
<dbReference type="RefSeq" id="XP_024662444.1">
    <property type="nucleotide sequence ID" value="XM_024806676.1"/>
</dbReference>
<dbReference type="Proteomes" id="UP000238350">
    <property type="component" value="Unassembled WGS sequence"/>
</dbReference>
<dbReference type="PANTHER" id="PTHR11377">
    <property type="entry name" value="N-MYRISTOYL TRANSFERASE"/>
    <property type="match status" value="1"/>
</dbReference>
<dbReference type="PROSITE" id="PS51186">
    <property type="entry name" value="GNAT"/>
    <property type="match status" value="1"/>
</dbReference>
<dbReference type="STRING" id="45607.A0A2T0FBX0"/>
<comment type="caution">
    <text evidence="11">The sequence shown here is derived from an EMBL/GenBank/DDBJ whole genome shotgun (WGS) entry which is preliminary data.</text>
</comment>
<organism evidence="11 12">
    <name type="scientific">Wickerhamiella sorbophila</name>
    <dbReference type="NCBI Taxonomy" id="45607"/>
    <lineage>
        <taxon>Eukaryota</taxon>
        <taxon>Fungi</taxon>
        <taxon>Dikarya</taxon>
        <taxon>Ascomycota</taxon>
        <taxon>Saccharomycotina</taxon>
        <taxon>Dipodascomycetes</taxon>
        <taxon>Dipodascales</taxon>
        <taxon>Trichomonascaceae</taxon>
        <taxon>Wickerhamiella</taxon>
    </lineage>
</organism>
<comment type="similarity">
    <text evidence="1 8">Belongs to the NMT family.</text>
</comment>
<keyword evidence="6 7" id="KW-0012">Acyltransferase</keyword>
<evidence type="ECO:0000256" key="2">
    <source>
        <dbReference type="ARBA" id="ARBA00011245"/>
    </source>
</evidence>
<dbReference type="InterPro" id="IPR022676">
    <property type="entry name" value="NMT_N"/>
</dbReference>
<dbReference type="PANTHER" id="PTHR11377:SF5">
    <property type="entry name" value="GLYCYLPEPTIDE N-TETRADECANOYLTRANSFERASE"/>
    <property type="match status" value="1"/>
</dbReference>
<proteinExistence type="inferred from homology"/>
<dbReference type="FunFam" id="3.40.630.30:FF:000042">
    <property type="entry name" value="Glycylpeptide N-tetradecanoyltransferase"/>
    <property type="match status" value="1"/>
</dbReference>
<evidence type="ECO:0000256" key="3">
    <source>
        <dbReference type="ARBA" id="ARBA00012923"/>
    </source>
</evidence>